<sequence>MDASAWPMLLEGAWTTLWISGISIAIGIISGLGIALLRIAKIPVLEQCLVLYISLGRATPLVTLTLFIFLTAPSLGLNMDRSLAGILALSLNTTAFNAEVWRGAFNNFSRDQREAAMACGMTSFTCFRRIMLPQMVITSLPGLVNEMSFLIKGSPSIAVIGIVDLTRVTNRISAVTYEPLPPILAAAVLYMAIIGGLIWLQRIAERHANRLAI</sequence>
<dbReference type="STRING" id="197479.BFW38_06120"/>
<keyword evidence="6" id="KW-0029">Amino-acid transport</keyword>
<comment type="similarity">
    <text evidence="2">Belongs to the binding-protein-dependent transport system permease family. HisMQ subfamily.</text>
</comment>
<accession>A0A1E2V890</accession>
<dbReference type="PANTHER" id="PTHR30614">
    <property type="entry name" value="MEMBRANE COMPONENT OF AMINO ACID ABC TRANSPORTER"/>
    <property type="match status" value="1"/>
</dbReference>
<dbReference type="EMBL" id="MDTQ01000001">
    <property type="protein sequence ID" value="ODC03184.1"/>
    <property type="molecule type" value="Genomic_DNA"/>
</dbReference>
<evidence type="ECO:0000256" key="3">
    <source>
        <dbReference type="ARBA" id="ARBA00022448"/>
    </source>
</evidence>
<gene>
    <name evidence="11" type="ORF">BFW38_06120</name>
</gene>
<dbReference type="GO" id="GO:0015184">
    <property type="term" value="F:L-cystine transmembrane transporter activity"/>
    <property type="evidence" value="ECO:0007669"/>
    <property type="project" value="TreeGrafter"/>
</dbReference>
<keyword evidence="5 9" id="KW-0812">Transmembrane</keyword>
<evidence type="ECO:0000256" key="9">
    <source>
        <dbReference type="RuleBase" id="RU363032"/>
    </source>
</evidence>
<evidence type="ECO:0000256" key="6">
    <source>
        <dbReference type="ARBA" id="ARBA00022970"/>
    </source>
</evidence>
<dbReference type="AlphaFoldDB" id="A0A1E2V890"/>
<keyword evidence="7 9" id="KW-1133">Transmembrane helix</keyword>
<keyword evidence="8 9" id="KW-0472">Membrane</keyword>
<keyword evidence="4" id="KW-1003">Cell membrane</keyword>
<keyword evidence="3 9" id="KW-0813">Transport</keyword>
<dbReference type="SUPFAM" id="SSF161098">
    <property type="entry name" value="MetI-like"/>
    <property type="match status" value="1"/>
</dbReference>
<dbReference type="Proteomes" id="UP000094291">
    <property type="component" value="Unassembled WGS sequence"/>
</dbReference>
<evidence type="ECO:0000313" key="12">
    <source>
        <dbReference type="Proteomes" id="UP000094291"/>
    </source>
</evidence>
<feature type="transmembrane region" description="Helical" evidence="9">
    <location>
        <begin position="180"/>
        <end position="200"/>
    </location>
</feature>
<dbReference type="Pfam" id="PF00528">
    <property type="entry name" value="BPD_transp_1"/>
    <property type="match status" value="1"/>
</dbReference>
<protein>
    <submittedName>
        <fullName evidence="11">ABC transporter permease</fullName>
    </submittedName>
</protein>
<dbReference type="OrthoDB" id="7026155at2"/>
<comment type="caution">
    <text evidence="11">The sequence shown here is derived from an EMBL/GenBank/DDBJ whole genome shotgun (WGS) entry which is preliminary data.</text>
</comment>
<organism evidence="11 12">
    <name type="scientific">Terasakiispira papahanaumokuakeensis</name>
    <dbReference type="NCBI Taxonomy" id="197479"/>
    <lineage>
        <taxon>Bacteria</taxon>
        <taxon>Pseudomonadati</taxon>
        <taxon>Pseudomonadota</taxon>
        <taxon>Gammaproteobacteria</taxon>
        <taxon>Oceanospirillales</taxon>
        <taxon>Terasakiispira</taxon>
    </lineage>
</organism>
<feature type="transmembrane region" description="Helical" evidence="9">
    <location>
        <begin position="12"/>
        <end position="37"/>
    </location>
</feature>
<feature type="domain" description="ABC transmembrane type-1" evidence="10">
    <location>
        <begin position="13"/>
        <end position="201"/>
    </location>
</feature>
<proteinExistence type="inferred from homology"/>
<dbReference type="InterPro" id="IPR000515">
    <property type="entry name" value="MetI-like"/>
</dbReference>
<dbReference type="CDD" id="cd06261">
    <property type="entry name" value="TM_PBP2"/>
    <property type="match status" value="1"/>
</dbReference>
<comment type="subcellular location">
    <subcellularLocation>
        <location evidence="1">Cell inner membrane</location>
        <topology evidence="1">Multi-pass membrane protein</topology>
    </subcellularLocation>
    <subcellularLocation>
        <location evidence="9">Cell membrane</location>
        <topology evidence="9">Multi-pass membrane protein</topology>
    </subcellularLocation>
</comment>
<dbReference type="PANTHER" id="PTHR30614:SF0">
    <property type="entry name" value="L-CYSTINE TRANSPORT SYSTEM PERMEASE PROTEIN TCYL"/>
    <property type="match status" value="1"/>
</dbReference>
<keyword evidence="12" id="KW-1185">Reference proteome</keyword>
<reference evidence="11 12" key="1">
    <citation type="submission" date="2016-08" db="EMBL/GenBank/DDBJ databases">
        <authorList>
            <person name="Seilhamer J.J."/>
        </authorList>
    </citation>
    <scope>NUCLEOTIDE SEQUENCE [LARGE SCALE GENOMIC DNA]</scope>
    <source>
        <strain evidence="11 12">PH27A</strain>
    </source>
</reference>
<evidence type="ECO:0000256" key="7">
    <source>
        <dbReference type="ARBA" id="ARBA00022989"/>
    </source>
</evidence>
<dbReference type="RefSeq" id="WP_068997600.1">
    <property type="nucleotide sequence ID" value="NZ_MDTQ01000001.1"/>
</dbReference>
<dbReference type="Gene3D" id="1.10.3720.10">
    <property type="entry name" value="MetI-like"/>
    <property type="match status" value="1"/>
</dbReference>
<evidence type="ECO:0000256" key="1">
    <source>
        <dbReference type="ARBA" id="ARBA00004429"/>
    </source>
</evidence>
<evidence type="ECO:0000259" key="10">
    <source>
        <dbReference type="PROSITE" id="PS50928"/>
    </source>
</evidence>
<evidence type="ECO:0000256" key="5">
    <source>
        <dbReference type="ARBA" id="ARBA00022692"/>
    </source>
</evidence>
<dbReference type="PROSITE" id="PS50928">
    <property type="entry name" value="ABC_TM1"/>
    <property type="match status" value="1"/>
</dbReference>
<evidence type="ECO:0000313" key="11">
    <source>
        <dbReference type="EMBL" id="ODC03184.1"/>
    </source>
</evidence>
<dbReference type="InterPro" id="IPR010065">
    <property type="entry name" value="AA_ABC_transptr_permease_3TM"/>
</dbReference>
<dbReference type="InterPro" id="IPR043429">
    <property type="entry name" value="ArtM/GltK/GlnP/TcyL/YhdX-like"/>
</dbReference>
<feature type="transmembrane region" description="Helical" evidence="9">
    <location>
        <begin position="49"/>
        <end position="72"/>
    </location>
</feature>
<name>A0A1E2V890_9GAMM</name>
<dbReference type="NCBIfam" id="TIGR01726">
    <property type="entry name" value="HEQRo_perm_3TM"/>
    <property type="match status" value="1"/>
</dbReference>
<evidence type="ECO:0000256" key="2">
    <source>
        <dbReference type="ARBA" id="ARBA00010072"/>
    </source>
</evidence>
<dbReference type="GO" id="GO:0043190">
    <property type="term" value="C:ATP-binding cassette (ABC) transporter complex"/>
    <property type="evidence" value="ECO:0007669"/>
    <property type="project" value="InterPro"/>
</dbReference>
<evidence type="ECO:0000256" key="8">
    <source>
        <dbReference type="ARBA" id="ARBA00023136"/>
    </source>
</evidence>
<evidence type="ECO:0000256" key="4">
    <source>
        <dbReference type="ARBA" id="ARBA00022475"/>
    </source>
</evidence>
<dbReference type="InterPro" id="IPR035906">
    <property type="entry name" value="MetI-like_sf"/>
</dbReference>